<evidence type="ECO:0000256" key="1">
    <source>
        <dbReference type="SAM" id="MobiDB-lite"/>
    </source>
</evidence>
<accession>A0A261TV25</accession>
<feature type="region of interest" description="Disordered" evidence="1">
    <location>
        <begin position="22"/>
        <end position="51"/>
    </location>
</feature>
<keyword evidence="2" id="KW-1133">Transmembrane helix</keyword>
<dbReference type="Proteomes" id="UP000216913">
    <property type="component" value="Unassembled WGS sequence"/>
</dbReference>
<comment type="caution">
    <text evidence="3">The sequence shown here is derived from an EMBL/GenBank/DDBJ whole genome shotgun (WGS) entry which is preliminary data.</text>
</comment>
<evidence type="ECO:0000313" key="3">
    <source>
        <dbReference type="EMBL" id="OZI53509.1"/>
    </source>
</evidence>
<evidence type="ECO:0000313" key="4">
    <source>
        <dbReference type="Proteomes" id="UP000216913"/>
    </source>
</evidence>
<feature type="compositionally biased region" description="Low complexity" evidence="1">
    <location>
        <begin position="25"/>
        <end position="42"/>
    </location>
</feature>
<gene>
    <name evidence="3" type="ORF">CAL25_05880</name>
</gene>
<keyword evidence="4" id="KW-1185">Reference proteome</keyword>
<keyword evidence="2" id="KW-0812">Transmembrane</keyword>
<name>A0A261TV25_9BORD</name>
<proteinExistence type="predicted"/>
<keyword evidence="2" id="KW-0472">Membrane</keyword>
<organism evidence="3 4">
    <name type="scientific">Bordetella genomosp. 5</name>
    <dbReference type="NCBI Taxonomy" id="1395608"/>
    <lineage>
        <taxon>Bacteria</taxon>
        <taxon>Pseudomonadati</taxon>
        <taxon>Pseudomonadota</taxon>
        <taxon>Betaproteobacteria</taxon>
        <taxon>Burkholderiales</taxon>
        <taxon>Alcaligenaceae</taxon>
        <taxon>Bordetella</taxon>
    </lineage>
</organism>
<sequence>MEPKNGDFAKYIEELSRKGARDALARAPASASASPGAVDTTPTLPPDPADAPGVVLSQRKLKRAPRVAVGHPTAAADADAANTQTLAQRADNQRSARVQILIGFVTAMIALVGLASAFDRQHGYAVPAIWGIVSLFAFRRAAKAAERARRPLREQPAFTPLRKA</sequence>
<evidence type="ECO:0000256" key="2">
    <source>
        <dbReference type="SAM" id="Phobius"/>
    </source>
</evidence>
<feature type="transmembrane region" description="Helical" evidence="2">
    <location>
        <begin position="124"/>
        <end position="142"/>
    </location>
</feature>
<dbReference type="EMBL" id="NEVP01000004">
    <property type="protein sequence ID" value="OZI53509.1"/>
    <property type="molecule type" value="Genomic_DNA"/>
</dbReference>
<reference evidence="3 4" key="1">
    <citation type="submission" date="2017-05" db="EMBL/GenBank/DDBJ databases">
        <title>Complete and WGS of Bordetella genogroups.</title>
        <authorList>
            <person name="Spilker T."/>
            <person name="LiPuma J."/>
        </authorList>
    </citation>
    <scope>NUCLEOTIDE SEQUENCE [LARGE SCALE GENOMIC DNA]</scope>
    <source>
        <strain evidence="3 4">AU10456</strain>
    </source>
</reference>
<feature type="transmembrane region" description="Helical" evidence="2">
    <location>
        <begin position="98"/>
        <end position="118"/>
    </location>
</feature>
<dbReference type="AlphaFoldDB" id="A0A261TV25"/>
<protein>
    <submittedName>
        <fullName evidence="3">Uncharacterized protein</fullName>
    </submittedName>
</protein>
<dbReference type="RefSeq" id="WP_094799015.1">
    <property type="nucleotide sequence ID" value="NZ_NEVN01000004.1"/>
</dbReference>